<keyword evidence="6 12" id="KW-0489">Methyltransferase</keyword>
<name>A0A0G0JEQ6_9BACT</name>
<evidence type="ECO:0000256" key="4">
    <source>
        <dbReference type="ARBA" id="ARBA00022490"/>
    </source>
</evidence>
<protein>
    <recommendedName>
        <fullName evidence="3">16S rRNA (uracil(1498)-N(3))-methyltransferase</fullName>
        <ecNumber evidence="3">2.1.1.193</ecNumber>
    </recommendedName>
</protein>
<dbReference type="PANTHER" id="PTHR30027:SF3">
    <property type="entry name" value="16S RRNA (URACIL(1498)-N(3))-METHYLTRANSFERASE"/>
    <property type="match status" value="1"/>
</dbReference>
<dbReference type="PANTHER" id="PTHR30027">
    <property type="entry name" value="RIBOSOMAL RNA SMALL SUBUNIT METHYLTRANSFERASE E"/>
    <property type="match status" value="1"/>
</dbReference>
<evidence type="ECO:0000256" key="10">
    <source>
        <dbReference type="ARBA" id="ARBA00047944"/>
    </source>
</evidence>
<comment type="caution">
    <text evidence="12">The sequence shown here is derived from an EMBL/GenBank/DDBJ whole genome shotgun (WGS) entry which is preliminary data.</text>
</comment>
<dbReference type="Pfam" id="PF04452">
    <property type="entry name" value="Methyltrans_RNA"/>
    <property type="match status" value="1"/>
</dbReference>
<dbReference type="EMBL" id="LBTH01000030">
    <property type="protein sequence ID" value="KKQ35259.1"/>
    <property type="molecule type" value="Genomic_DNA"/>
</dbReference>
<sequence length="105" mass="11508">MVKDRTRSSKANVSFESVMGMDADIKILLHSRDQEGSIDIKEVKTKLTKESVKDTKILILIGPEGGFSQKEIELTKGKGFKIVHLDLPILRTETAGVVVSGILLS</sequence>
<accession>A0A0G0JEQ6</accession>
<keyword evidence="7 12" id="KW-0808">Transferase</keyword>
<evidence type="ECO:0000256" key="8">
    <source>
        <dbReference type="ARBA" id="ARBA00022691"/>
    </source>
</evidence>
<reference evidence="12 13" key="1">
    <citation type="journal article" date="2015" name="Nature">
        <title>rRNA introns, odd ribosomes, and small enigmatic genomes across a large radiation of phyla.</title>
        <authorList>
            <person name="Brown C.T."/>
            <person name="Hug L.A."/>
            <person name="Thomas B.C."/>
            <person name="Sharon I."/>
            <person name="Castelle C.J."/>
            <person name="Singh A."/>
            <person name="Wilkins M.J."/>
            <person name="Williams K.H."/>
            <person name="Banfield J.F."/>
        </authorList>
    </citation>
    <scope>NUCLEOTIDE SEQUENCE [LARGE SCALE GENOMIC DNA]</scope>
</reference>
<comment type="subcellular location">
    <subcellularLocation>
        <location evidence="1">Cytoplasm</location>
    </subcellularLocation>
</comment>
<evidence type="ECO:0000256" key="2">
    <source>
        <dbReference type="ARBA" id="ARBA00005528"/>
    </source>
</evidence>
<dbReference type="EC" id="2.1.1.193" evidence="3"/>
<evidence type="ECO:0000313" key="12">
    <source>
        <dbReference type="EMBL" id="KKQ35259.1"/>
    </source>
</evidence>
<proteinExistence type="inferred from homology"/>
<dbReference type="InterPro" id="IPR006700">
    <property type="entry name" value="RsmE"/>
</dbReference>
<evidence type="ECO:0000256" key="3">
    <source>
        <dbReference type="ARBA" id="ARBA00012328"/>
    </source>
</evidence>
<evidence type="ECO:0000259" key="11">
    <source>
        <dbReference type="Pfam" id="PF04452"/>
    </source>
</evidence>
<evidence type="ECO:0000256" key="9">
    <source>
        <dbReference type="ARBA" id="ARBA00025699"/>
    </source>
</evidence>
<dbReference type="GO" id="GO:0070475">
    <property type="term" value="P:rRNA base methylation"/>
    <property type="evidence" value="ECO:0007669"/>
    <property type="project" value="TreeGrafter"/>
</dbReference>
<dbReference type="NCBIfam" id="TIGR00046">
    <property type="entry name" value="RsmE family RNA methyltransferase"/>
    <property type="match status" value="1"/>
</dbReference>
<evidence type="ECO:0000256" key="6">
    <source>
        <dbReference type="ARBA" id="ARBA00022603"/>
    </source>
</evidence>
<dbReference type="InterPro" id="IPR029028">
    <property type="entry name" value="Alpha/beta_knot_MTases"/>
</dbReference>
<dbReference type="InterPro" id="IPR046886">
    <property type="entry name" value="RsmE_MTase_dom"/>
</dbReference>
<evidence type="ECO:0000313" key="13">
    <source>
        <dbReference type="Proteomes" id="UP000034852"/>
    </source>
</evidence>
<dbReference type="GO" id="GO:0005737">
    <property type="term" value="C:cytoplasm"/>
    <property type="evidence" value="ECO:0007669"/>
    <property type="project" value="UniProtKB-SubCell"/>
</dbReference>
<keyword evidence="8" id="KW-0949">S-adenosyl-L-methionine</keyword>
<comment type="similarity">
    <text evidence="2">Belongs to the RNA methyltransferase RsmE family.</text>
</comment>
<evidence type="ECO:0000256" key="7">
    <source>
        <dbReference type="ARBA" id="ARBA00022679"/>
    </source>
</evidence>
<gene>
    <name evidence="12" type="ORF">US52_C0030G0011</name>
</gene>
<dbReference type="SUPFAM" id="SSF75217">
    <property type="entry name" value="alpha/beta knot"/>
    <property type="match status" value="1"/>
</dbReference>
<dbReference type="PATRIC" id="fig|1619087.5.peg.397"/>
<comment type="function">
    <text evidence="9">Specifically methylates the N3 position of the uracil ring of uridine 1498 (m3U1498) in 16S rRNA. Acts on the fully assembled 30S ribosomal subunit.</text>
</comment>
<feature type="domain" description="Ribosomal RNA small subunit methyltransferase E methyltransferase" evidence="11">
    <location>
        <begin position="19"/>
        <end position="103"/>
    </location>
</feature>
<keyword evidence="4" id="KW-0963">Cytoplasm</keyword>
<evidence type="ECO:0000256" key="1">
    <source>
        <dbReference type="ARBA" id="ARBA00004496"/>
    </source>
</evidence>
<comment type="catalytic activity">
    <reaction evidence="10">
        <text>uridine(1498) in 16S rRNA + S-adenosyl-L-methionine = N(3)-methyluridine(1498) in 16S rRNA + S-adenosyl-L-homocysteine + H(+)</text>
        <dbReference type="Rhea" id="RHEA:42920"/>
        <dbReference type="Rhea" id="RHEA-COMP:10283"/>
        <dbReference type="Rhea" id="RHEA-COMP:10284"/>
        <dbReference type="ChEBI" id="CHEBI:15378"/>
        <dbReference type="ChEBI" id="CHEBI:57856"/>
        <dbReference type="ChEBI" id="CHEBI:59789"/>
        <dbReference type="ChEBI" id="CHEBI:65315"/>
        <dbReference type="ChEBI" id="CHEBI:74502"/>
        <dbReference type="EC" id="2.1.1.193"/>
    </reaction>
</comment>
<dbReference type="Proteomes" id="UP000034852">
    <property type="component" value="Unassembled WGS sequence"/>
</dbReference>
<dbReference type="Gene3D" id="3.40.1280.10">
    <property type="match status" value="1"/>
</dbReference>
<evidence type="ECO:0000256" key="5">
    <source>
        <dbReference type="ARBA" id="ARBA00022552"/>
    </source>
</evidence>
<dbReference type="GO" id="GO:0070042">
    <property type="term" value="F:rRNA (uridine-N3-)-methyltransferase activity"/>
    <property type="evidence" value="ECO:0007669"/>
    <property type="project" value="TreeGrafter"/>
</dbReference>
<organism evidence="12 13">
    <name type="scientific">candidate division WS6 bacterium GW2011_GWA2_37_6</name>
    <dbReference type="NCBI Taxonomy" id="1619087"/>
    <lineage>
        <taxon>Bacteria</taxon>
        <taxon>Candidatus Dojkabacteria</taxon>
    </lineage>
</organism>
<dbReference type="InterPro" id="IPR029026">
    <property type="entry name" value="tRNA_m1G_MTases_N"/>
</dbReference>
<keyword evidence="5" id="KW-0698">rRNA processing</keyword>
<dbReference type="AlphaFoldDB" id="A0A0G0JEQ6"/>